<dbReference type="InterPro" id="IPR000743">
    <property type="entry name" value="Glyco_hydro_28"/>
</dbReference>
<feature type="active site" evidence="8">
    <location>
        <position position="123"/>
    </location>
</feature>
<dbReference type="FunFam" id="2.160.20.10:FF:000111">
    <property type="entry name" value="Pectin lyase-like superfamily protein"/>
    <property type="match status" value="1"/>
</dbReference>
<dbReference type="GO" id="GO:0071555">
    <property type="term" value="P:cell wall organization"/>
    <property type="evidence" value="ECO:0007669"/>
    <property type="project" value="UniProtKB-KW"/>
</dbReference>
<gene>
    <name evidence="11" type="ORF">CKAN_02611400</name>
</gene>
<comment type="caution">
    <text evidence="11">The sequence shown here is derived from an EMBL/GenBank/DDBJ whole genome shotgun (WGS) entry which is preliminary data.</text>
</comment>
<keyword evidence="12" id="KW-1185">Reference proteome</keyword>
<dbReference type="PANTHER" id="PTHR31375">
    <property type="match status" value="1"/>
</dbReference>
<dbReference type="GO" id="GO:0004650">
    <property type="term" value="F:polygalacturonase activity"/>
    <property type="evidence" value="ECO:0007669"/>
    <property type="project" value="InterPro"/>
</dbReference>
<reference evidence="11 12" key="1">
    <citation type="journal article" date="2019" name="Nat. Plants">
        <title>Stout camphor tree genome fills gaps in understanding of flowering plant genome evolution.</title>
        <authorList>
            <person name="Chaw S.M."/>
            <person name="Liu Y.C."/>
            <person name="Wu Y.W."/>
            <person name="Wang H.Y."/>
            <person name="Lin C.I."/>
            <person name="Wu C.S."/>
            <person name="Ke H.M."/>
            <person name="Chang L.Y."/>
            <person name="Hsu C.Y."/>
            <person name="Yang H.T."/>
            <person name="Sudianto E."/>
            <person name="Hsu M.H."/>
            <person name="Wu K.P."/>
            <person name="Wang L.N."/>
            <person name="Leebens-Mack J.H."/>
            <person name="Tsai I.J."/>
        </authorList>
    </citation>
    <scope>NUCLEOTIDE SEQUENCE [LARGE SCALE GENOMIC DNA]</scope>
    <source>
        <strain evidence="12">cv. Chaw 1501</strain>
        <tissue evidence="11">Young leaves</tissue>
    </source>
</reference>
<evidence type="ECO:0000256" key="1">
    <source>
        <dbReference type="ARBA" id="ARBA00004191"/>
    </source>
</evidence>
<dbReference type="Gene3D" id="2.160.20.10">
    <property type="entry name" value="Single-stranded right-handed beta-helix, Pectin lyase-like"/>
    <property type="match status" value="1"/>
</dbReference>
<evidence type="ECO:0000313" key="12">
    <source>
        <dbReference type="Proteomes" id="UP000283530"/>
    </source>
</evidence>
<dbReference type="InterPro" id="IPR011050">
    <property type="entry name" value="Pectin_lyase_fold/virulence"/>
</dbReference>
<dbReference type="AlphaFoldDB" id="A0A443Q136"/>
<evidence type="ECO:0000256" key="10">
    <source>
        <dbReference type="SAM" id="MobiDB-lite"/>
    </source>
</evidence>
<protein>
    <submittedName>
        <fullName evidence="11">Glycoside hydrolase</fullName>
    </submittedName>
</protein>
<keyword evidence="7" id="KW-0961">Cell wall biogenesis/degradation</keyword>
<accession>A0A443Q136</accession>
<dbReference type="PROSITE" id="PS00502">
    <property type="entry name" value="POLYGALACTURONASE"/>
    <property type="match status" value="1"/>
</dbReference>
<dbReference type="SMART" id="SM00710">
    <property type="entry name" value="PbH1"/>
    <property type="match status" value="5"/>
</dbReference>
<evidence type="ECO:0000256" key="4">
    <source>
        <dbReference type="ARBA" id="ARBA00022525"/>
    </source>
</evidence>
<evidence type="ECO:0000313" key="11">
    <source>
        <dbReference type="EMBL" id="RWR96715.1"/>
    </source>
</evidence>
<sequence length="274" mass="29247">MAFPSSEAPWMEEEMVCGLARKLRRIARASLTFNNAKGILINGLTSINSQLYHVVINGCRDVRMDGLKIVAPGDSPNTDGIHVQRSAGVVVIGTGIKTGDDCISVGPGTKNLWVEDVACGPGHGISIGSLAKDVQEAGVQNVTVKKVVFTGTTNGLRIKSWGRPSTGFVNGVIFQNVVMKNVENPIIIDQNYCPHNEKCPGQHSGVKINQVKYSNIRGTSATEVAVKFDCSQKNPCKGIKLQDVKLTYQNQPAQSSCKNAQGSVSGLVDPPSCL</sequence>
<evidence type="ECO:0000256" key="2">
    <source>
        <dbReference type="ARBA" id="ARBA00008834"/>
    </source>
</evidence>
<comment type="subcellular location">
    <subcellularLocation>
        <location evidence="1">Secreted</location>
        <location evidence="1">Cell wall</location>
    </subcellularLocation>
</comment>
<name>A0A443Q136_9MAGN</name>
<dbReference type="SUPFAM" id="SSF51126">
    <property type="entry name" value="Pectin lyase-like"/>
    <property type="match status" value="1"/>
</dbReference>
<evidence type="ECO:0000256" key="9">
    <source>
        <dbReference type="RuleBase" id="RU361169"/>
    </source>
</evidence>
<keyword evidence="4" id="KW-0964">Secreted</keyword>
<dbReference type="InterPro" id="IPR012334">
    <property type="entry name" value="Pectin_lyas_fold"/>
</dbReference>
<evidence type="ECO:0000256" key="5">
    <source>
        <dbReference type="ARBA" id="ARBA00022801"/>
    </source>
</evidence>
<proteinExistence type="inferred from homology"/>
<evidence type="ECO:0000256" key="6">
    <source>
        <dbReference type="ARBA" id="ARBA00023295"/>
    </source>
</evidence>
<dbReference type="Pfam" id="PF00295">
    <property type="entry name" value="Glyco_hydro_28"/>
    <property type="match status" value="1"/>
</dbReference>
<evidence type="ECO:0000256" key="3">
    <source>
        <dbReference type="ARBA" id="ARBA00022512"/>
    </source>
</evidence>
<keyword evidence="3" id="KW-0134">Cell wall</keyword>
<feature type="compositionally biased region" description="Polar residues" evidence="10">
    <location>
        <begin position="255"/>
        <end position="264"/>
    </location>
</feature>
<dbReference type="OrthoDB" id="187139at2759"/>
<evidence type="ECO:0000256" key="8">
    <source>
        <dbReference type="PROSITE-ProRule" id="PRU10052"/>
    </source>
</evidence>
<feature type="region of interest" description="Disordered" evidence="10">
    <location>
        <begin position="255"/>
        <end position="274"/>
    </location>
</feature>
<keyword evidence="6 9" id="KW-0326">Glycosidase</keyword>
<organism evidence="11 12">
    <name type="scientific">Cinnamomum micranthum f. kanehirae</name>
    <dbReference type="NCBI Taxonomy" id="337451"/>
    <lineage>
        <taxon>Eukaryota</taxon>
        <taxon>Viridiplantae</taxon>
        <taxon>Streptophyta</taxon>
        <taxon>Embryophyta</taxon>
        <taxon>Tracheophyta</taxon>
        <taxon>Spermatophyta</taxon>
        <taxon>Magnoliopsida</taxon>
        <taxon>Magnoliidae</taxon>
        <taxon>Laurales</taxon>
        <taxon>Lauraceae</taxon>
        <taxon>Cinnamomum</taxon>
    </lineage>
</organism>
<comment type="similarity">
    <text evidence="2 9">Belongs to the glycosyl hydrolase 28 family.</text>
</comment>
<dbReference type="EMBL" id="QPKB01000012">
    <property type="protein sequence ID" value="RWR96715.1"/>
    <property type="molecule type" value="Genomic_DNA"/>
</dbReference>
<dbReference type="InterPro" id="IPR006626">
    <property type="entry name" value="PbH1"/>
</dbReference>
<dbReference type="GO" id="GO:0005975">
    <property type="term" value="P:carbohydrate metabolic process"/>
    <property type="evidence" value="ECO:0007669"/>
    <property type="project" value="InterPro"/>
</dbReference>
<evidence type="ECO:0000256" key="7">
    <source>
        <dbReference type="ARBA" id="ARBA00023316"/>
    </source>
</evidence>
<keyword evidence="5 9" id="KW-0378">Hydrolase</keyword>
<dbReference type="STRING" id="337451.A0A443Q136"/>
<dbReference type="Proteomes" id="UP000283530">
    <property type="component" value="Unassembled WGS sequence"/>
</dbReference>